<sequence length="465" mass="51094">MMASARALVVRGSLFLNAVLVLYLCLSWLSTTPTTRLVPSSSALRGVSSAPPLPALPMPGAAEGADEGVAAPPQLAAGSPAAPPLAQQGSAPLHLPPLSPELLPEGAAAPAELHDMSLGGRRTLRPEEPPREVQESAGVTEQLVAEPIVTEPPDPPLDSQERKMYGDLRECSTRSLRPFYQQRGDYWVLENYVPAALAFRCDESITYTTHGDFTFLDNLEPLTSRWQGPVSVAVYAPGTDFNDTVNTILYLRDCWAEGIKKYVTFHLFFHVSHTPKKVPTTEELLRRKTDCAQEPPRWTNVTTYRQKKKLLYPVNVARNTARQAVQTYFVLPSDVELYPSVNFIPEFFKMLKKPDVSNSTNPRVYVFSIFEVRDNVTAPETKGDLQRMLKKGDAIPFHKNVCAKQPLTAPSLPRSGSPRRYGRGCRCSTWASASRRTTSGSPSTSAPTRSPCTTSASPGRARATR</sequence>
<protein>
    <submittedName>
        <fullName evidence="3">Putative beta-1,4-glucuronyltransferase 1</fullName>
    </submittedName>
</protein>
<dbReference type="Proteomes" id="UP000283509">
    <property type="component" value="Unassembled WGS sequence"/>
</dbReference>
<comment type="caution">
    <text evidence="3">The sequence shown here is derived from an EMBL/GenBank/DDBJ whole genome shotgun (WGS) entry which is preliminary data.</text>
</comment>
<reference evidence="3 4" key="2">
    <citation type="submission" date="2019-01" db="EMBL/GenBank/DDBJ databases">
        <title>The decoding of complex shrimp genome reveals the adaptation for benthos swimmer, frequently molting mechanism and breeding impact on genome.</title>
        <authorList>
            <person name="Sun Y."/>
            <person name="Gao Y."/>
            <person name="Yu Y."/>
        </authorList>
    </citation>
    <scope>NUCLEOTIDE SEQUENCE [LARGE SCALE GENOMIC DNA]</scope>
    <source>
        <tissue evidence="3">Muscle</tissue>
    </source>
</reference>
<keyword evidence="3" id="KW-0808">Transferase</keyword>
<evidence type="ECO:0000313" key="3">
    <source>
        <dbReference type="EMBL" id="ROT67950.1"/>
    </source>
</evidence>
<name>A0A3R7Q3Z6_PENVA</name>
<feature type="region of interest" description="Disordered" evidence="1">
    <location>
        <begin position="407"/>
        <end position="465"/>
    </location>
</feature>
<gene>
    <name evidence="3" type="ORF">C7M84_013931</name>
</gene>
<dbReference type="GO" id="GO:0016740">
    <property type="term" value="F:transferase activity"/>
    <property type="evidence" value="ECO:0007669"/>
    <property type="project" value="UniProtKB-KW"/>
</dbReference>
<dbReference type="PANTHER" id="PTHR47412:SF1">
    <property type="entry name" value="FI01434P-RELATED"/>
    <property type="match status" value="1"/>
</dbReference>
<feature type="compositionally biased region" description="Low complexity" evidence="1">
    <location>
        <begin position="58"/>
        <end position="93"/>
    </location>
</feature>
<feature type="compositionally biased region" description="Basic and acidic residues" evidence="1">
    <location>
        <begin position="124"/>
        <end position="134"/>
    </location>
</feature>
<dbReference type="PANTHER" id="PTHR47412">
    <property type="entry name" value="FI01434P-RELATED"/>
    <property type="match status" value="1"/>
</dbReference>
<organism evidence="3 4">
    <name type="scientific">Penaeus vannamei</name>
    <name type="common">Whiteleg shrimp</name>
    <name type="synonym">Litopenaeus vannamei</name>
    <dbReference type="NCBI Taxonomy" id="6689"/>
    <lineage>
        <taxon>Eukaryota</taxon>
        <taxon>Metazoa</taxon>
        <taxon>Ecdysozoa</taxon>
        <taxon>Arthropoda</taxon>
        <taxon>Crustacea</taxon>
        <taxon>Multicrustacea</taxon>
        <taxon>Malacostraca</taxon>
        <taxon>Eumalacostraca</taxon>
        <taxon>Eucarida</taxon>
        <taxon>Decapoda</taxon>
        <taxon>Dendrobranchiata</taxon>
        <taxon>Penaeoidea</taxon>
        <taxon>Penaeidae</taxon>
        <taxon>Penaeus</taxon>
    </lineage>
</organism>
<dbReference type="AlphaFoldDB" id="A0A3R7Q3Z6"/>
<keyword evidence="2" id="KW-0472">Membrane</keyword>
<keyword evidence="4" id="KW-1185">Reference proteome</keyword>
<dbReference type="Pfam" id="PF13896">
    <property type="entry name" value="Glyco_transf_49"/>
    <property type="match status" value="1"/>
</dbReference>
<evidence type="ECO:0000256" key="1">
    <source>
        <dbReference type="SAM" id="MobiDB-lite"/>
    </source>
</evidence>
<dbReference type="OrthoDB" id="9974378at2759"/>
<feature type="region of interest" description="Disordered" evidence="1">
    <location>
        <begin position="120"/>
        <end position="161"/>
    </location>
</feature>
<evidence type="ECO:0000256" key="2">
    <source>
        <dbReference type="SAM" id="Phobius"/>
    </source>
</evidence>
<dbReference type="EMBL" id="QCYY01002736">
    <property type="protein sequence ID" value="ROT67950.1"/>
    <property type="molecule type" value="Genomic_DNA"/>
</dbReference>
<keyword evidence="2" id="KW-1133">Transmembrane helix</keyword>
<feature type="transmembrane region" description="Helical" evidence="2">
    <location>
        <begin position="12"/>
        <end position="30"/>
    </location>
</feature>
<evidence type="ECO:0000313" key="4">
    <source>
        <dbReference type="Proteomes" id="UP000283509"/>
    </source>
</evidence>
<keyword evidence="2" id="KW-0812">Transmembrane</keyword>
<accession>A0A3R7Q3Z6</accession>
<feature type="region of interest" description="Disordered" evidence="1">
    <location>
        <begin position="55"/>
        <end position="104"/>
    </location>
</feature>
<feature type="compositionally biased region" description="Low complexity" evidence="1">
    <location>
        <begin position="410"/>
        <end position="458"/>
    </location>
</feature>
<reference evidence="3 4" key="1">
    <citation type="submission" date="2018-04" db="EMBL/GenBank/DDBJ databases">
        <authorList>
            <person name="Zhang X."/>
            <person name="Yuan J."/>
            <person name="Li F."/>
            <person name="Xiang J."/>
        </authorList>
    </citation>
    <scope>NUCLEOTIDE SEQUENCE [LARGE SCALE GENOMIC DNA]</scope>
    <source>
        <tissue evidence="3">Muscle</tissue>
    </source>
</reference>
<proteinExistence type="predicted"/>